<dbReference type="PROSITE" id="PS50297">
    <property type="entry name" value="ANK_REP_REGION"/>
    <property type="match status" value="1"/>
</dbReference>
<dbReference type="PROSITE" id="PS50088">
    <property type="entry name" value="ANK_REPEAT"/>
    <property type="match status" value="1"/>
</dbReference>
<dbReference type="Pfam" id="PF12796">
    <property type="entry name" value="Ank_2"/>
    <property type="match status" value="1"/>
</dbReference>
<accession>A0A088S182</accession>
<keyword evidence="2 3" id="KW-0040">ANK repeat</keyword>
<dbReference type="Proteomes" id="UP000063063">
    <property type="component" value="Chromosome 33"/>
</dbReference>
<dbReference type="AlphaFoldDB" id="A0A088S182"/>
<reference evidence="4 5" key="1">
    <citation type="journal article" date="2015" name="Sci. Rep.">
        <title>The genome of Leishmania panamensis: insights into genomics of the L. (Viannia) subgenus.</title>
        <authorList>
            <person name="Llanes A."/>
            <person name="Restrepo C.M."/>
            <person name="Vecchio G.D."/>
            <person name="Anguizola F.J."/>
            <person name="Lleonart R."/>
        </authorList>
    </citation>
    <scope>NUCLEOTIDE SEQUENCE [LARGE SCALE GENOMIC DNA]</scope>
    <source>
        <strain evidence="4 5">MHOM/PA/94/PSC-1</strain>
    </source>
</reference>
<dbReference type="KEGG" id="lpan:LPMP_330170"/>
<dbReference type="InterPro" id="IPR036770">
    <property type="entry name" value="Ankyrin_rpt-contain_sf"/>
</dbReference>
<dbReference type="SUPFAM" id="SSF48403">
    <property type="entry name" value="Ankyrin repeat"/>
    <property type="match status" value="1"/>
</dbReference>
<evidence type="ECO:0000256" key="3">
    <source>
        <dbReference type="PROSITE-ProRule" id="PRU00023"/>
    </source>
</evidence>
<dbReference type="GeneID" id="22578170"/>
<sequence>MTNVVGLPAGAPALVYKLPQRDLLDLVATNDVASLLILVRGDNPFDMSPGMELIRYKMRAKRFAATVYTENAGVMANAVPHVEPPQIKYIRDASGNSAVHVAAGLGFSSMIEILVNECGCAVEEYNTSGFTPLHLAAFHGHADCVHLLRDLGADVLNPTRWNPASTPDCHRGFCGRTTLFLAHCAQQATVVELLIPLYRKFIDTAFRGQTSAEVWKAAASGHEAKSLSLLLDALECRTTASGALPISIDFDMEDALREALPAVLETILPSTRSPTPLQLFLFQRLVQLGYVTETTVVGSADTVVMRVLNTAQVQAWCVLVDQGLVQPHKCSLDSVHSSGHGGRSEVELRALIEEAKAYFSYDVAKKSYTEKGDSDRRRNTVLNRRGVWKKLENHLKQLSLSPARCPRS</sequence>
<dbReference type="OrthoDB" id="341259at2759"/>
<dbReference type="PANTHER" id="PTHR24203">
    <property type="entry name" value="ANKYRIN REPEAT FAMILY PROTEIN"/>
    <property type="match status" value="1"/>
</dbReference>
<proteinExistence type="predicted"/>
<dbReference type="EMBL" id="CP009402">
    <property type="protein sequence ID" value="AIO01310.1"/>
    <property type="molecule type" value="Genomic_DNA"/>
</dbReference>
<evidence type="ECO:0000313" key="5">
    <source>
        <dbReference type="Proteomes" id="UP000063063"/>
    </source>
</evidence>
<organism evidence="4 5">
    <name type="scientific">Leishmania panamensis</name>
    <dbReference type="NCBI Taxonomy" id="5679"/>
    <lineage>
        <taxon>Eukaryota</taxon>
        <taxon>Discoba</taxon>
        <taxon>Euglenozoa</taxon>
        <taxon>Kinetoplastea</taxon>
        <taxon>Metakinetoplastina</taxon>
        <taxon>Trypanosomatida</taxon>
        <taxon>Trypanosomatidae</taxon>
        <taxon>Leishmaniinae</taxon>
        <taxon>Leishmania</taxon>
        <taxon>Leishmania guyanensis species complex</taxon>
    </lineage>
</organism>
<name>A0A088S182_LEIPA</name>
<dbReference type="PANTHER" id="PTHR24203:SF45">
    <property type="entry name" value="ANKYRIN REPEAT DOMAIN 6"/>
    <property type="match status" value="1"/>
</dbReference>
<evidence type="ECO:0000256" key="2">
    <source>
        <dbReference type="ARBA" id="ARBA00023043"/>
    </source>
</evidence>
<keyword evidence="1" id="KW-0677">Repeat</keyword>
<dbReference type="SMART" id="SM00248">
    <property type="entry name" value="ANK"/>
    <property type="match status" value="2"/>
</dbReference>
<evidence type="ECO:0000313" key="4">
    <source>
        <dbReference type="EMBL" id="AIO01310.1"/>
    </source>
</evidence>
<evidence type="ECO:0000256" key="1">
    <source>
        <dbReference type="ARBA" id="ARBA00022737"/>
    </source>
</evidence>
<feature type="repeat" description="ANK" evidence="3">
    <location>
        <begin position="128"/>
        <end position="160"/>
    </location>
</feature>
<dbReference type="VEuPathDB" id="TriTrypDB:LPAL13_330006500"/>
<keyword evidence="5" id="KW-1185">Reference proteome</keyword>
<dbReference type="RefSeq" id="XP_010702110.1">
    <property type="nucleotide sequence ID" value="XM_010703808.1"/>
</dbReference>
<dbReference type="VEuPathDB" id="TriTrypDB:LPMP_330170"/>
<dbReference type="eggNOG" id="ENOG502SBNG">
    <property type="taxonomic scope" value="Eukaryota"/>
</dbReference>
<gene>
    <name evidence="4" type="ORF">LPMP_330170</name>
</gene>
<dbReference type="Gene3D" id="1.25.40.20">
    <property type="entry name" value="Ankyrin repeat-containing domain"/>
    <property type="match status" value="1"/>
</dbReference>
<protein>
    <submittedName>
        <fullName evidence="4">Uncharacterized protein</fullName>
    </submittedName>
</protein>
<dbReference type="InterPro" id="IPR002110">
    <property type="entry name" value="Ankyrin_rpt"/>
</dbReference>